<comment type="caution">
    <text evidence="1">The sequence shown here is derived from an EMBL/GenBank/DDBJ whole genome shotgun (WGS) entry which is preliminary data.</text>
</comment>
<name>A0A9D0ZLU1_9FIRM</name>
<dbReference type="AlphaFoldDB" id="A0A9D0ZLU1"/>
<evidence type="ECO:0000313" key="2">
    <source>
        <dbReference type="Proteomes" id="UP000824260"/>
    </source>
</evidence>
<evidence type="ECO:0000313" key="1">
    <source>
        <dbReference type="EMBL" id="HIQ82917.1"/>
    </source>
</evidence>
<dbReference type="Proteomes" id="UP000824260">
    <property type="component" value="Unassembled WGS sequence"/>
</dbReference>
<protein>
    <submittedName>
        <fullName evidence="1">Uncharacterized protein</fullName>
    </submittedName>
</protein>
<proteinExistence type="predicted"/>
<gene>
    <name evidence="1" type="ORF">IAA52_07410</name>
</gene>
<reference evidence="1" key="1">
    <citation type="submission" date="2020-10" db="EMBL/GenBank/DDBJ databases">
        <authorList>
            <person name="Gilroy R."/>
        </authorList>
    </citation>
    <scope>NUCLEOTIDE SEQUENCE</scope>
    <source>
        <strain evidence="1">ChiSjej6B24-2974</strain>
    </source>
</reference>
<dbReference type="EMBL" id="DVFZ01000072">
    <property type="protein sequence ID" value="HIQ82917.1"/>
    <property type="molecule type" value="Genomic_DNA"/>
</dbReference>
<accession>A0A9D0ZLU1</accession>
<organism evidence="1 2">
    <name type="scientific">Candidatus Pullichristensenella stercorigallinarum</name>
    <dbReference type="NCBI Taxonomy" id="2840909"/>
    <lineage>
        <taxon>Bacteria</taxon>
        <taxon>Bacillati</taxon>
        <taxon>Bacillota</taxon>
        <taxon>Clostridia</taxon>
        <taxon>Candidatus Pullichristensenella</taxon>
    </lineage>
</organism>
<reference evidence="1" key="2">
    <citation type="journal article" date="2021" name="PeerJ">
        <title>Extensive microbial diversity within the chicken gut microbiome revealed by metagenomics and culture.</title>
        <authorList>
            <person name="Gilroy R."/>
            <person name="Ravi A."/>
            <person name="Getino M."/>
            <person name="Pursley I."/>
            <person name="Horton D.L."/>
            <person name="Alikhan N.F."/>
            <person name="Baker D."/>
            <person name="Gharbi K."/>
            <person name="Hall N."/>
            <person name="Watson M."/>
            <person name="Adriaenssens E.M."/>
            <person name="Foster-Nyarko E."/>
            <person name="Jarju S."/>
            <person name="Secka A."/>
            <person name="Antonio M."/>
            <person name="Oren A."/>
            <person name="Chaudhuri R.R."/>
            <person name="La Ragione R."/>
            <person name="Hildebrand F."/>
            <person name="Pallen M.J."/>
        </authorList>
    </citation>
    <scope>NUCLEOTIDE SEQUENCE</scope>
    <source>
        <strain evidence="1">ChiSjej6B24-2974</strain>
    </source>
</reference>
<sequence length="159" mass="17704">MATWEKQNSMLFVDTSASTTPSWARVRKSTVFELSFNPEIETQDFIDQQFPSDILKYYKPTMEQETMLEEGDELFDYMFSLMDSLPTGTQAVRPVLLVFPKGAETPEGAFVAWKVDCTVSFTSYNPVEKKLSFSLSFAGDIQRGTAAFTAGAPTFTAAG</sequence>